<sequence length="332" mass="35710">MLNRVITNLLAGAVVALGATATQAKDLAFSVFVPAASPTVSKVYQPWIDWFNEKAAPHDVSIKLYAGGTLGRSPLAQAQMVADGVADMALTVPSYTPGVYPDFDMFELPGFIGNVKEGSLAALELHQEGKLSGYEDYYVVAIYTSDTYMLHSKPEIRSFDDIAGKRFRVAGQIQTAVIEALGGVPQNASAGEMAEAIDRGLLDGALTDPSVARTFRVSDVATNHYAAKLGVLVFTIVMNRGVYEDLPAEVNELLAQSGKIIADNQIESYAPAVARNLEQWEASDEHSVVYPSKEDRARIDEAVAPVIDQVSAAATPGLLETFKGKLEDIRTR</sequence>
<feature type="signal peptide" evidence="2">
    <location>
        <begin position="1"/>
        <end position="24"/>
    </location>
</feature>
<dbReference type="PANTHER" id="PTHR33376:SF15">
    <property type="entry name" value="BLL6794 PROTEIN"/>
    <property type="match status" value="1"/>
</dbReference>
<name>A0A286IDV2_9HYPH</name>
<reference evidence="4" key="1">
    <citation type="submission" date="2017-08" db="EMBL/GenBank/DDBJ databases">
        <authorList>
            <person name="Varghese N."/>
            <person name="Submissions S."/>
        </authorList>
    </citation>
    <scope>NUCLEOTIDE SEQUENCE [LARGE SCALE GENOMIC DNA]</scope>
    <source>
        <strain evidence="4">KCTC 23107</strain>
    </source>
</reference>
<dbReference type="NCBIfam" id="NF037995">
    <property type="entry name" value="TRAP_S1"/>
    <property type="match status" value="1"/>
</dbReference>
<dbReference type="Proteomes" id="UP000219465">
    <property type="component" value="Unassembled WGS sequence"/>
</dbReference>
<dbReference type="SUPFAM" id="SSF53850">
    <property type="entry name" value="Periplasmic binding protein-like II"/>
    <property type="match status" value="1"/>
</dbReference>
<evidence type="ECO:0000313" key="3">
    <source>
        <dbReference type="EMBL" id="SOE18252.1"/>
    </source>
</evidence>
<evidence type="ECO:0000313" key="4">
    <source>
        <dbReference type="Proteomes" id="UP000219465"/>
    </source>
</evidence>
<feature type="chain" id="PRO_5012990453" evidence="2">
    <location>
        <begin position="25"/>
        <end position="332"/>
    </location>
</feature>
<evidence type="ECO:0000256" key="2">
    <source>
        <dbReference type="SAM" id="SignalP"/>
    </source>
</evidence>
<dbReference type="AlphaFoldDB" id="A0A286IDV2"/>
<keyword evidence="1 2" id="KW-0732">Signal</keyword>
<dbReference type="Pfam" id="PF03480">
    <property type="entry name" value="DctP"/>
    <property type="match status" value="1"/>
</dbReference>
<dbReference type="CDD" id="cd13665">
    <property type="entry name" value="PBP2_TRAP_Dctp3_4"/>
    <property type="match status" value="1"/>
</dbReference>
<dbReference type="PANTHER" id="PTHR33376">
    <property type="match status" value="1"/>
</dbReference>
<gene>
    <name evidence="3" type="ORF">SAMN05877838_3173</name>
</gene>
<accession>A0A286IDV2</accession>
<keyword evidence="4" id="KW-1185">Reference proteome</keyword>
<protein>
    <submittedName>
        <fullName evidence="3">TRAP-type C4-dicarboxylate transport system substrate-binding protein</fullName>
    </submittedName>
</protein>
<dbReference type="OrthoDB" id="9799287at2"/>
<dbReference type="EMBL" id="OCPC01000005">
    <property type="protein sequence ID" value="SOE18252.1"/>
    <property type="molecule type" value="Genomic_DNA"/>
</dbReference>
<dbReference type="InterPro" id="IPR018389">
    <property type="entry name" value="DctP_fam"/>
</dbReference>
<proteinExistence type="predicted"/>
<dbReference type="Gene3D" id="3.40.190.170">
    <property type="entry name" value="Bacterial extracellular solute-binding protein, family 7"/>
    <property type="match status" value="1"/>
</dbReference>
<dbReference type="InterPro" id="IPR038404">
    <property type="entry name" value="TRAP_DctP_sf"/>
</dbReference>
<organism evidence="3 4">
    <name type="scientific">Hoeflea halophila</name>
    <dbReference type="NCBI Taxonomy" id="714899"/>
    <lineage>
        <taxon>Bacteria</taxon>
        <taxon>Pseudomonadati</taxon>
        <taxon>Pseudomonadota</taxon>
        <taxon>Alphaproteobacteria</taxon>
        <taxon>Hyphomicrobiales</taxon>
        <taxon>Rhizobiaceae</taxon>
        <taxon>Hoeflea</taxon>
    </lineage>
</organism>
<evidence type="ECO:0000256" key="1">
    <source>
        <dbReference type="ARBA" id="ARBA00022729"/>
    </source>
</evidence>
<dbReference type="GO" id="GO:0055085">
    <property type="term" value="P:transmembrane transport"/>
    <property type="evidence" value="ECO:0007669"/>
    <property type="project" value="InterPro"/>
</dbReference>